<dbReference type="PANTHER" id="PTHR45927:SF15">
    <property type="entry name" value="SERINE_THREONINE RECEPTOR-LIKE KINASE NFP"/>
    <property type="match status" value="1"/>
</dbReference>
<dbReference type="InterPro" id="IPR052611">
    <property type="entry name" value="Plant_RLK_LysM"/>
</dbReference>
<evidence type="ECO:0000259" key="3">
    <source>
        <dbReference type="Pfam" id="PF23446"/>
    </source>
</evidence>
<dbReference type="InterPro" id="IPR056561">
    <property type="entry name" value="NFP_LYK_LysM1"/>
</dbReference>
<evidence type="ECO:0000313" key="4">
    <source>
        <dbReference type="EMBL" id="WOL07720.1"/>
    </source>
</evidence>
<feature type="region of interest" description="Disordered" evidence="1">
    <location>
        <begin position="101"/>
        <end position="158"/>
    </location>
</feature>
<keyword evidence="4" id="KW-0808">Transferase</keyword>
<gene>
    <name evidence="4" type="ORF">Cni_G16467</name>
</gene>
<protein>
    <submittedName>
        <fullName evidence="4">Serine/threonine receptor-like kinase NFP</fullName>
    </submittedName>
</protein>
<dbReference type="Gene3D" id="3.30.200.20">
    <property type="entry name" value="Phosphorylase Kinase, domain 1"/>
    <property type="match status" value="1"/>
</dbReference>
<evidence type="ECO:0000313" key="5">
    <source>
        <dbReference type="Proteomes" id="UP001327560"/>
    </source>
</evidence>
<keyword evidence="4" id="KW-0675">Receptor</keyword>
<keyword evidence="5" id="KW-1185">Reference proteome</keyword>
<dbReference type="PANTHER" id="PTHR45927">
    <property type="entry name" value="LYSM-DOMAIN RECEPTOR-LIKE KINASE-RELATED"/>
    <property type="match status" value="1"/>
</dbReference>
<evidence type="ECO:0000256" key="1">
    <source>
        <dbReference type="SAM" id="MobiDB-lite"/>
    </source>
</evidence>
<dbReference type="EMBL" id="CP136894">
    <property type="protein sequence ID" value="WOL07720.1"/>
    <property type="molecule type" value="Genomic_DNA"/>
</dbReference>
<organism evidence="4 5">
    <name type="scientific">Canna indica</name>
    <name type="common">Indian-shot</name>
    <dbReference type="NCBI Taxonomy" id="4628"/>
    <lineage>
        <taxon>Eukaryota</taxon>
        <taxon>Viridiplantae</taxon>
        <taxon>Streptophyta</taxon>
        <taxon>Embryophyta</taxon>
        <taxon>Tracheophyta</taxon>
        <taxon>Spermatophyta</taxon>
        <taxon>Magnoliopsida</taxon>
        <taxon>Liliopsida</taxon>
        <taxon>Zingiberales</taxon>
        <taxon>Cannaceae</taxon>
        <taxon>Canna</taxon>
    </lineage>
</organism>
<name>A0AAQ3KFC3_9LILI</name>
<feature type="domain" description="NFP/LYK4/5 first LysM" evidence="3">
    <location>
        <begin position="12"/>
        <end position="60"/>
    </location>
</feature>
<sequence length="377" mass="41348">MLGLRANPARIPLSKDLASIGDLFGVSCAMIVQSSNLTIAESSRPLCQGELLLVPITCNCDRNRSYASAAYQIVVNDTFCLHPRLRHLRASTGQHLRLGGRQLRHGRRHPDRHKRPGKRHVLRHLHPSVPNPPSPAANSRTIVPSEAPALPPTDSAPVIETNENKGVIAGLTAGLALVGVLCVLQFLLLIWCSRRSSRKGEEVEKLGSSARSSKGGGGLQFGRLPSAEDKLIGDISEWLDKYKVFTVEELRLAMAGFAKSHLLQGSVYKGTMEDEEVLAVKKMKWNACDELKIPQKAPPTYLVYTLRVRGERLLDTWLYHGLVTTKMNVFAFGGVLLELVTGREAVNEDGESLWSEAKRVFGSGKGEIRVEEGGLLQ</sequence>
<keyword evidence="2" id="KW-0812">Transmembrane</keyword>
<proteinExistence type="predicted"/>
<accession>A0AAQ3KFC3</accession>
<keyword evidence="4" id="KW-0418">Kinase</keyword>
<feature type="transmembrane region" description="Helical" evidence="2">
    <location>
        <begin position="167"/>
        <end position="191"/>
    </location>
</feature>
<dbReference type="GO" id="GO:0016301">
    <property type="term" value="F:kinase activity"/>
    <property type="evidence" value="ECO:0007669"/>
    <property type="project" value="UniProtKB-KW"/>
</dbReference>
<keyword evidence="2" id="KW-0472">Membrane</keyword>
<dbReference type="AlphaFoldDB" id="A0AAQ3KFC3"/>
<dbReference type="Pfam" id="PF23446">
    <property type="entry name" value="LysM1_NFP_LYK"/>
    <property type="match status" value="1"/>
</dbReference>
<feature type="compositionally biased region" description="Basic residues" evidence="1">
    <location>
        <begin position="102"/>
        <end position="126"/>
    </location>
</feature>
<dbReference type="Proteomes" id="UP001327560">
    <property type="component" value="Chromosome 5"/>
</dbReference>
<reference evidence="4 5" key="1">
    <citation type="submission" date="2023-10" db="EMBL/GenBank/DDBJ databases">
        <title>Chromosome-scale genome assembly provides insights into flower coloration mechanisms of Canna indica.</title>
        <authorList>
            <person name="Li C."/>
        </authorList>
    </citation>
    <scope>NUCLEOTIDE SEQUENCE [LARGE SCALE GENOMIC DNA]</scope>
    <source>
        <tissue evidence="4">Flower</tissue>
    </source>
</reference>
<keyword evidence="2" id="KW-1133">Transmembrane helix</keyword>
<evidence type="ECO:0000256" key="2">
    <source>
        <dbReference type="SAM" id="Phobius"/>
    </source>
</evidence>